<sequence length="226" mass="24305">MTILFIGGTGKSATPLAHLLVQANKPVLLATRSGKVPAPFTGALDATIDRIYRIAPRVVDMLPPMKAFIDFAIKKGVKRFVLMSPALLEAGGPGMGLVHAYLASLQVEYCVLRPSSFFDNLALIYSDGIRANDEILSAAEGGLIEYISTDDIVGVAFKALVDDVIEDTQPIPVGPELFSYDQIARMLSEVLGREIKHKRLTVEEFAQCGGLNFALATGSFGMCEAE</sequence>
<evidence type="ECO:0008006" key="3">
    <source>
        <dbReference type="Google" id="ProtNLM"/>
    </source>
</evidence>
<gene>
    <name evidence="1" type="ORF">B0H17DRAFT_1171071</name>
</gene>
<proteinExistence type="predicted"/>
<dbReference type="EMBL" id="JARKIE010000186">
    <property type="protein sequence ID" value="KAJ7669668.1"/>
    <property type="molecule type" value="Genomic_DNA"/>
</dbReference>
<organism evidence="1 2">
    <name type="scientific">Mycena rosella</name>
    <name type="common">Pink bonnet</name>
    <name type="synonym">Agaricus rosellus</name>
    <dbReference type="NCBI Taxonomy" id="1033263"/>
    <lineage>
        <taxon>Eukaryota</taxon>
        <taxon>Fungi</taxon>
        <taxon>Dikarya</taxon>
        <taxon>Basidiomycota</taxon>
        <taxon>Agaricomycotina</taxon>
        <taxon>Agaricomycetes</taxon>
        <taxon>Agaricomycetidae</taxon>
        <taxon>Agaricales</taxon>
        <taxon>Marasmiineae</taxon>
        <taxon>Mycenaceae</taxon>
        <taxon>Mycena</taxon>
    </lineage>
</organism>
<dbReference type="Proteomes" id="UP001221757">
    <property type="component" value="Unassembled WGS sequence"/>
</dbReference>
<dbReference type="InterPro" id="IPR036291">
    <property type="entry name" value="NAD(P)-bd_dom_sf"/>
</dbReference>
<reference evidence="1" key="1">
    <citation type="submission" date="2023-03" db="EMBL/GenBank/DDBJ databases">
        <title>Massive genome expansion in bonnet fungi (Mycena s.s.) driven by repeated elements and novel gene families across ecological guilds.</title>
        <authorList>
            <consortium name="Lawrence Berkeley National Laboratory"/>
            <person name="Harder C.B."/>
            <person name="Miyauchi S."/>
            <person name="Viragh M."/>
            <person name="Kuo A."/>
            <person name="Thoen E."/>
            <person name="Andreopoulos B."/>
            <person name="Lu D."/>
            <person name="Skrede I."/>
            <person name="Drula E."/>
            <person name="Henrissat B."/>
            <person name="Morin E."/>
            <person name="Kohler A."/>
            <person name="Barry K."/>
            <person name="LaButti K."/>
            <person name="Morin E."/>
            <person name="Salamov A."/>
            <person name="Lipzen A."/>
            <person name="Mereny Z."/>
            <person name="Hegedus B."/>
            <person name="Baldrian P."/>
            <person name="Stursova M."/>
            <person name="Weitz H."/>
            <person name="Taylor A."/>
            <person name="Grigoriev I.V."/>
            <person name="Nagy L.G."/>
            <person name="Martin F."/>
            <person name="Kauserud H."/>
        </authorList>
    </citation>
    <scope>NUCLEOTIDE SEQUENCE</scope>
    <source>
        <strain evidence="1">CBHHK067</strain>
    </source>
</reference>
<keyword evidence="2" id="KW-1185">Reference proteome</keyword>
<dbReference type="AlphaFoldDB" id="A0AAD7CY45"/>
<evidence type="ECO:0000313" key="1">
    <source>
        <dbReference type="EMBL" id="KAJ7669668.1"/>
    </source>
</evidence>
<dbReference type="SUPFAM" id="SSF51735">
    <property type="entry name" value="NAD(P)-binding Rossmann-fold domains"/>
    <property type="match status" value="1"/>
</dbReference>
<evidence type="ECO:0000313" key="2">
    <source>
        <dbReference type="Proteomes" id="UP001221757"/>
    </source>
</evidence>
<dbReference type="Gene3D" id="3.40.50.720">
    <property type="entry name" value="NAD(P)-binding Rossmann-like Domain"/>
    <property type="match status" value="1"/>
</dbReference>
<dbReference type="Gene3D" id="3.90.25.10">
    <property type="entry name" value="UDP-galactose 4-epimerase, domain 1"/>
    <property type="match status" value="1"/>
</dbReference>
<dbReference type="PANTHER" id="PTHR43162">
    <property type="match status" value="1"/>
</dbReference>
<accession>A0AAD7CY45</accession>
<name>A0AAD7CY45_MYCRO</name>
<dbReference type="PANTHER" id="PTHR43162:SF1">
    <property type="entry name" value="PRESTALK A DIFFERENTIATION PROTEIN A"/>
    <property type="match status" value="1"/>
</dbReference>
<comment type="caution">
    <text evidence="1">The sequence shown here is derived from an EMBL/GenBank/DDBJ whole genome shotgun (WGS) entry which is preliminary data.</text>
</comment>
<protein>
    <recommendedName>
        <fullName evidence="3">NmrA-like domain-containing protein</fullName>
    </recommendedName>
</protein>
<dbReference type="InterPro" id="IPR051604">
    <property type="entry name" value="Ergot_Alk_Oxidoreductase"/>
</dbReference>